<name>A0A7W8DR40_9BACT</name>
<evidence type="ECO:0000256" key="1">
    <source>
        <dbReference type="SAM" id="Coils"/>
    </source>
</evidence>
<keyword evidence="1" id="KW-0175">Coiled coil</keyword>
<protein>
    <submittedName>
        <fullName evidence="3">Regulator of replication initiation timing</fullName>
    </submittedName>
</protein>
<accession>A0A7W8DR40</accession>
<dbReference type="RefSeq" id="WP_184211209.1">
    <property type="nucleotide sequence ID" value="NZ_JACHIF010000008.1"/>
</dbReference>
<reference evidence="3 4" key="1">
    <citation type="submission" date="2020-08" db="EMBL/GenBank/DDBJ databases">
        <title>Genomic Encyclopedia of Type Strains, Phase IV (KMG-IV): sequencing the most valuable type-strain genomes for metagenomic binning, comparative biology and taxonomic classification.</title>
        <authorList>
            <person name="Goeker M."/>
        </authorList>
    </citation>
    <scope>NUCLEOTIDE SEQUENCE [LARGE SCALE GENOMIC DNA]</scope>
    <source>
        <strain evidence="3 4">DSM 12251</strain>
    </source>
</reference>
<feature type="coiled-coil region" evidence="1">
    <location>
        <begin position="526"/>
        <end position="556"/>
    </location>
</feature>
<feature type="coiled-coil region" evidence="1">
    <location>
        <begin position="85"/>
        <end position="112"/>
    </location>
</feature>
<organism evidence="3 4">
    <name type="scientific">Prosthecobacter dejongeii</name>
    <dbReference type="NCBI Taxonomy" id="48465"/>
    <lineage>
        <taxon>Bacteria</taxon>
        <taxon>Pseudomonadati</taxon>
        <taxon>Verrucomicrobiota</taxon>
        <taxon>Verrucomicrobiia</taxon>
        <taxon>Verrucomicrobiales</taxon>
        <taxon>Verrucomicrobiaceae</taxon>
        <taxon>Prosthecobacter</taxon>
    </lineage>
</organism>
<comment type="caution">
    <text evidence="3">The sequence shown here is derived from an EMBL/GenBank/DDBJ whole genome shotgun (WGS) entry which is preliminary data.</text>
</comment>
<sequence length="663" mass="73677">MHSLRRNLFLSQLAPKRLFSFEIFNVMPQEDLPVAPVFVESETFTFSENDEMGEQQATVTYKLKAHEGQMIGSGGEQLGFAKYQISETLTELVEERKAIKLANEERDKLIATLEDGPEKQDLIQQKMTQSERSSGLLQAYQDKKHLPSQLFEDPKQIRSGNDMGLLTRSVAANTVDRLLGTQVIAEERFGIAPNGKVIGISVQADGASIQSEWQPPGKDQKLDAMLDVDYSHPDIQRRIFDLEINDYITGQLDRHPGNIFIDPKTNQVTGIDNDLAFPEVDLSTLEKRCGVDYKGVSTLPRMMHEETAKRILATSSTELQEALKNLPRPENCSALSPKAIQGAVKRLEELQEAIHHPEKGLKVVKEFNEATFKESLAAQKKTFNEKMAQRGNGVTFKTAEPAHLLIPVKASQLGFIQQFKIGFEGKIATQENEVATMRPAESAGKAMRDPDVAAYLQQEAKAKESLKASPELIENANLRKAVEIAKAEISALQKSVSALDHREEKLAHPQPVTRLKEAFLGKRERLGKMEKTHEQLTQTLQKIKSLEKQMDTALTEAVAPLRSDLEALLAVKRGTNQEAIAPPKVSPPSIEEHHHVADDLRNEHLQRRPSMANIKAGSVLDAVRKLNHAAEESHAHGQNSVAEKAHLQSHGNKQAANHAAPHL</sequence>
<proteinExistence type="predicted"/>
<dbReference type="Proteomes" id="UP000534294">
    <property type="component" value="Unassembled WGS sequence"/>
</dbReference>
<gene>
    <name evidence="3" type="ORF">HNQ64_003711</name>
</gene>
<keyword evidence="4" id="KW-1185">Reference proteome</keyword>
<evidence type="ECO:0000313" key="4">
    <source>
        <dbReference type="Proteomes" id="UP000534294"/>
    </source>
</evidence>
<evidence type="ECO:0000313" key="3">
    <source>
        <dbReference type="EMBL" id="MBB5039439.1"/>
    </source>
</evidence>
<evidence type="ECO:0000256" key="2">
    <source>
        <dbReference type="SAM" id="MobiDB-lite"/>
    </source>
</evidence>
<dbReference type="EMBL" id="JACHIF010000008">
    <property type="protein sequence ID" value="MBB5039439.1"/>
    <property type="molecule type" value="Genomic_DNA"/>
</dbReference>
<dbReference type="AlphaFoldDB" id="A0A7W8DR40"/>
<feature type="region of interest" description="Disordered" evidence="2">
    <location>
        <begin position="629"/>
        <end position="663"/>
    </location>
</feature>